<name>J0WKQ8_AURST</name>
<organism evidence="1 2">
    <name type="scientific">Auricularia subglabra (strain TFB-10046 / SS5)</name>
    <name type="common">White-rot fungus</name>
    <name type="synonym">Auricularia delicata (strain TFB10046)</name>
    <dbReference type="NCBI Taxonomy" id="717982"/>
    <lineage>
        <taxon>Eukaryota</taxon>
        <taxon>Fungi</taxon>
        <taxon>Dikarya</taxon>
        <taxon>Basidiomycota</taxon>
        <taxon>Agaricomycotina</taxon>
        <taxon>Agaricomycetes</taxon>
        <taxon>Auriculariales</taxon>
        <taxon>Auriculariaceae</taxon>
        <taxon>Auricularia</taxon>
    </lineage>
</organism>
<keyword evidence="2" id="KW-1185">Reference proteome</keyword>
<protein>
    <submittedName>
        <fullName evidence="1">Uncharacterized protein</fullName>
    </submittedName>
</protein>
<sequence length="137" mass="15174">MPDLKSIVARFYAVEAHRSRPVRVLVRGAFVAAEEHLGGRTEGAVRKCSVLVHHPDGRAYRFAIYYTVDSGEQNRAVNVALQRNTQGEYLVVAVRVSGDEMRYSDLRSANLADEALDELLDALDQRGDGQAYPEVLG</sequence>
<reference evidence="2" key="1">
    <citation type="journal article" date="2012" name="Science">
        <title>The Paleozoic origin of enzymatic lignin decomposition reconstructed from 31 fungal genomes.</title>
        <authorList>
            <person name="Floudas D."/>
            <person name="Binder M."/>
            <person name="Riley R."/>
            <person name="Barry K."/>
            <person name="Blanchette R.A."/>
            <person name="Henrissat B."/>
            <person name="Martinez A.T."/>
            <person name="Otillar R."/>
            <person name="Spatafora J.W."/>
            <person name="Yadav J.S."/>
            <person name="Aerts A."/>
            <person name="Benoit I."/>
            <person name="Boyd A."/>
            <person name="Carlson A."/>
            <person name="Copeland A."/>
            <person name="Coutinho P.M."/>
            <person name="de Vries R.P."/>
            <person name="Ferreira P."/>
            <person name="Findley K."/>
            <person name="Foster B."/>
            <person name="Gaskell J."/>
            <person name="Glotzer D."/>
            <person name="Gorecki P."/>
            <person name="Heitman J."/>
            <person name="Hesse C."/>
            <person name="Hori C."/>
            <person name="Igarashi K."/>
            <person name="Jurgens J.A."/>
            <person name="Kallen N."/>
            <person name="Kersten P."/>
            <person name="Kohler A."/>
            <person name="Kuees U."/>
            <person name="Kumar T.K.A."/>
            <person name="Kuo A."/>
            <person name="LaButti K."/>
            <person name="Larrondo L.F."/>
            <person name="Lindquist E."/>
            <person name="Ling A."/>
            <person name="Lombard V."/>
            <person name="Lucas S."/>
            <person name="Lundell T."/>
            <person name="Martin R."/>
            <person name="McLaughlin D.J."/>
            <person name="Morgenstern I."/>
            <person name="Morin E."/>
            <person name="Murat C."/>
            <person name="Nagy L.G."/>
            <person name="Nolan M."/>
            <person name="Ohm R.A."/>
            <person name="Patyshakuliyeva A."/>
            <person name="Rokas A."/>
            <person name="Ruiz-Duenas F.J."/>
            <person name="Sabat G."/>
            <person name="Salamov A."/>
            <person name="Samejima M."/>
            <person name="Schmutz J."/>
            <person name="Slot J.C."/>
            <person name="St John F."/>
            <person name="Stenlid J."/>
            <person name="Sun H."/>
            <person name="Sun S."/>
            <person name="Syed K."/>
            <person name="Tsang A."/>
            <person name="Wiebenga A."/>
            <person name="Young D."/>
            <person name="Pisabarro A."/>
            <person name="Eastwood D.C."/>
            <person name="Martin F."/>
            <person name="Cullen D."/>
            <person name="Grigoriev I.V."/>
            <person name="Hibbett D.S."/>
        </authorList>
    </citation>
    <scope>NUCLEOTIDE SEQUENCE [LARGE SCALE GENOMIC DNA]</scope>
    <source>
        <strain evidence="2">TFB10046</strain>
    </source>
</reference>
<dbReference type="Proteomes" id="UP000006514">
    <property type="component" value="Unassembled WGS sequence"/>
</dbReference>
<dbReference type="InParanoid" id="J0WKQ8"/>
<accession>J0WKQ8</accession>
<proteinExistence type="predicted"/>
<dbReference type="KEGG" id="adl:AURDEDRAFT_178016"/>
<evidence type="ECO:0000313" key="1">
    <source>
        <dbReference type="EMBL" id="EJD32888.1"/>
    </source>
</evidence>
<evidence type="ECO:0000313" key="2">
    <source>
        <dbReference type="Proteomes" id="UP000006514"/>
    </source>
</evidence>
<dbReference type="EMBL" id="JH688578">
    <property type="protein sequence ID" value="EJD32888.1"/>
    <property type="molecule type" value="Genomic_DNA"/>
</dbReference>
<gene>
    <name evidence="1" type="ORF">AURDEDRAFT_178016</name>
</gene>
<dbReference type="AlphaFoldDB" id="J0WKQ8"/>